<dbReference type="PATRIC" id="fig|389348.3.peg.247"/>
<name>A0A0U5J9V6_9BACT</name>
<sequence length="186" mass="21276">MPLDSLSFYPSSSFADYIINPWLPIPNESEYDEPRIKPHDKKECYTCWNDLDYSKDGDELVVEHEEDGHKHPVHLKCLQTWIETSHNYHCSYCKHPIDPDSVSSLINKERGIMAKIEYMGLKMGVGAFVVTAALAQQPAAHRGDYPFTYNNSAILIAIGSLAATLIPFNPHELQLSERIQRIFRRN</sequence>
<reference evidence="2" key="1">
    <citation type="submission" date="2015-09" db="EMBL/GenBank/DDBJ databases">
        <authorList>
            <person name="Bertelli C."/>
        </authorList>
    </citation>
    <scope>NUCLEOTIDE SEQUENCE [LARGE SCALE GENOMIC DNA]</scope>
    <source>
        <strain evidence="2">KNic</strain>
    </source>
</reference>
<keyword evidence="2" id="KW-1185">Reference proteome</keyword>
<evidence type="ECO:0000313" key="1">
    <source>
        <dbReference type="EMBL" id="CUI15853.1"/>
    </source>
</evidence>
<dbReference type="Gene3D" id="3.30.40.10">
    <property type="entry name" value="Zinc/RING finger domain, C3HC4 (zinc finger)"/>
    <property type="match status" value="1"/>
</dbReference>
<organism evidence="1 2">
    <name type="scientific">Candidatus Protochlamydia naegleriophila</name>
    <dbReference type="NCBI Taxonomy" id="389348"/>
    <lineage>
        <taxon>Bacteria</taxon>
        <taxon>Pseudomonadati</taxon>
        <taxon>Chlamydiota</taxon>
        <taxon>Chlamydiia</taxon>
        <taxon>Parachlamydiales</taxon>
        <taxon>Parachlamydiaceae</taxon>
        <taxon>Candidatus Protochlamydia</taxon>
    </lineage>
</organism>
<accession>A0A0U5J9V6</accession>
<dbReference type="KEGG" id="pnl:PNK_0215"/>
<gene>
    <name evidence="1" type="ORF">PNK_0215</name>
</gene>
<dbReference type="EMBL" id="LN879502">
    <property type="protein sequence ID" value="CUI15853.1"/>
    <property type="molecule type" value="Genomic_DNA"/>
</dbReference>
<dbReference type="AlphaFoldDB" id="A0A0U5J9V6"/>
<evidence type="ECO:0000313" key="2">
    <source>
        <dbReference type="Proteomes" id="UP000069902"/>
    </source>
</evidence>
<proteinExistence type="predicted"/>
<dbReference type="InParanoid" id="A0A0U5J9V6"/>
<protein>
    <submittedName>
        <fullName evidence="1">Uncharacterized protein</fullName>
    </submittedName>
</protein>
<dbReference type="Proteomes" id="UP000069902">
    <property type="component" value="Chromosome cPNK"/>
</dbReference>
<dbReference type="RefSeq" id="WP_059059761.1">
    <property type="nucleotide sequence ID" value="NZ_LN879502.1"/>
</dbReference>
<dbReference type="InterPro" id="IPR013083">
    <property type="entry name" value="Znf_RING/FYVE/PHD"/>
</dbReference>